<evidence type="ECO:0000256" key="1">
    <source>
        <dbReference type="SAM" id="SignalP"/>
    </source>
</evidence>
<gene>
    <name evidence="2" type="ORF">Val02_81600</name>
</gene>
<name>A0A8J3YSY1_9ACTN</name>
<accession>A0A8J3YSY1</accession>
<dbReference type="Proteomes" id="UP000619260">
    <property type="component" value="Unassembled WGS sequence"/>
</dbReference>
<protein>
    <recommendedName>
        <fullName evidence="4">Ribosomally synthesized peptide with SipW-like signal peptide</fullName>
    </recommendedName>
</protein>
<evidence type="ECO:0000313" key="2">
    <source>
        <dbReference type="EMBL" id="GIJ51274.1"/>
    </source>
</evidence>
<comment type="caution">
    <text evidence="2">The sequence shown here is derived from an EMBL/GenBank/DDBJ whole genome shotgun (WGS) entry which is preliminary data.</text>
</comment>
<keyword evidence="1" id="KW-0732">Signal</keyword>
<organism evidence="2 3">
    <name type="scientific">Virgisporangium aliadipatigenens</name>
    <dbReference type="NCBI Taxonomy" id="741659"/>
    <lineage>
        <taxon>Bacteria</taxon>
        <taxon>Bacillati</taxon>
        <taxon>Actinomycetota</taxon>
        <taxon>Actinomycetes</taxon>
        <taxon>Micromonosporales</taxon>
        <taxon>Micromonosporaceae</taxon>
        <taxon>Virgisporangium</taxon>
    </lineage>
</organism>
<dbReference type="AlphaFoldDB" id="A0A8J3YSY1"/>
<feature type="chain" id="PRO_5035149207" description="Ribosomally synthesized peptide with SipW-like signal peptide" evidence="1">
    <location>
        <begin position="27"/>
        <end position="164"/>
    </location>
</feature>
<reference evidence="2" key="1">
    <citation type="submission" date="2021-01" db="EMBL/GenBank/DDBJ databases">
        <title>Whole genome shotgun sequence of Virgisporangium aliadipatigenens NBRC 105644.</title>
        <authorList>
            <person name="Komaki H."/>
            <person name="Tamura T."/>
        </authorList>
    </citation>
    <scope>NUCLEOTIDE SEQUENCE</scope>
    <source>
        <strain evidence="2">NBRC 105644</strain>
    </source>
</reference>
<evidence type="ECO:0008006" key="4">
    <source>
        <dbReference type="Google" id="ProtNLM"/>
    </source>
</evidence>
<proteinExistence type="predicted"/>
<feature type="signal peptide" evidence="1">
    <location>
        <begin position="1"/>
        <end position="26"/>
    </location>
</feature>
<dbReference type="EMBL" id="BOPF01000046">
    <property type="protein sequence ID" value="GIJ51274.1"/>
    <property type="molecule type" value="Genomic_DNA"/>
</dbReference>
<sequence length="164" mass="15691">MRKITKRVAVIGAVSSLALGGGVAWAAWTVSGSGTGSAAAGSALELTATGNTGTTLLYPGATADLAFTVSNPNPFPVNVTSVTAGEAPVITVDSGHSGCAATNVEFVTGAALAGTVLVPAKTTSNGTASGSVTGALRMIPDAANACQGATFTVNFSLSGASAAS</sequence>
<dbReference type="RefSeq" id="WP_203904683.1">
    <property type="nucleotide sequence ID" value="NZ_BOPF01000046.1"/>
</dbReference>
<keyword evidence="3" id="KW-1185">Reference proteome</keyword>
<evidence type="ECO:0000313" key="3">
    <source>
        <dbReference type="Proteomes" id="UP000619260"/>
    </source>
</evidence>